<feature type="compositionally biased region" description="Basic and acidic residues" evidence="1">
    <location>
        <begin position="658"/>
        <end position="672"/>
    </location>
</feature>
<sequence length="803" mass="87337">MGPFMVEIVFCRVTRRGRKLKKGMNKAGLSNMRNDGPSTTFIPADDTVKITLDLSENGPVFNALDEMMMKMLEDDASDRKKPKKSGGGAGGGEAKKALKSLLKSGIPGIEKMFAPAGKGKKGSAKGFHKMNEGSKKKFMKAIFGEDGTAIETGTAAALIAATCSGGDPEVGDKIAQLLVPELGDKIDPAMMAALMVACSMISAGAGMEEVLKAMKAELLDSGMSEEDIFRKTQLLMQAFGRDESGSLAEYSLVGKQKNSALKKIELSPKDFAQIVLLQRTIAASGATPENIAKVIMIENQLSKRGAQHRHIADALKKLIDPNKGRKDTIEKLSKAITDVKMKKEDVQASVRVMQALEMENEPTWKEVKSMKDILQGASPNSPEAIELNLARATKAAGINRGEFTKILVAQKAMSVLGIDAKHLAQVMNIEKVIADNGVPAVEIARVLSDGGVPVDAHKKLAEITAAGLEKDFCAADVDSFVNLYDNFKLKSNIPDETIEHIDKTLIQVRCSLEDVADNLICSMNARGEKEHVIIRNLCETLKDTGASVQIVGTTMMGSLGKALPKTEPELMKDTGRSLTEVGYCTEDVNSTMTEILLNVLDEKPEMREDAVRACEVVMKDSGQFPDQIRKHLDAVLPPEEKKMDPRLAEELERLRAAEEAREARGEGGHDDSGSEIEYDESNRPIPKIIEPKNMAKAIKDRTGSGVSSRRGSSIGTTPRGSISIGGTERRGSFYSDDVSKRNSVAIVVDDPDNKINMEKALNEVFNNESKDEGKCFQTFTLKIIIYLFTIMTSLYTYKTYSTN</sequence>
<evidence type="ECO:0000256" key="1">
    <source>
        <dbReference type="SAM" id="MobiDB-lite"/>
    </source>
</evidence>
<reference evidence="2" key="1">
    <citation type="submission" date="2014-05" db="EMBL/GenBank/DDBJ databases">
        <authorList>
            <person name="Chronopoulou M."/>
        </authorList>
    </citation>
    <scope>NUCLEOTIDE SEQUENCE</scope>
    <source>
        <tissue evidence="2">Whole organism</tissue>
    </source>
</reference>
<feature type="compositionally biased region" description="Low complexity" evidence="1">
    <location>
        <begin position="703"/>
        <end position="726"/>
    </location>
</feature>
<feature type="region of interest" description="Disordered" evidence="1">
    <location>
        <begin position="75"/>
        <end position="94"/>
    </location>
</feature>
<feature type="region of interest" description="Disordered" evidence="1">
    <location>
        <begin position="658"/>
        <end position="679"/>
    </location>
</feature>
<dbReference type="OrthoDB" id="6381655at2759"/>
<dbReference type="EMBL" id="HACA01014661">
    <property type="protein sequence ID" value="CDW32022.1"/>
    <property type="molecule type" value="Transcribed_RNA"/>
</dbReference>
<evidence type="ECO:0000313" key="2">
    <source>
        <dbReference type="EMBL" id="CDW32022.1"/>
    </source>
</evidence>
<dbReference type="AlphaFoldDB" id="A0A0K2U280"/>
<protein>
    <submittedName>
        <fullName evidence="2">Uncharacterized protein</fullName>
    </submittedName>
</protein>
<proteinExistence type="predicted"/>
<feature type="region of interest" description="Disordered" evidence="1">
    <location>
        <begin position="698"/>
        <end position="728"/>
    </location>
</feature>
<organism evidence="2">
    <name type="scientific">Lepeophtheirus salmonis</name>
    <name type="common">Salmon louse</name>
    <name type="synonym">Caligus salmonis</name>
    <dbReference type="NCBI Taxonomy" id="72036"/>
    <lineage>
        <taxon>Eukaryota</taxon>
        <taxon>Metazoa</taxon>
        <taxon>Ecdysozoa</taxon>
        <taxon>Arthropoda</taxon>
        <taxon>Crustacea</taxon>
        <taxon>Multicrustacea</taxon>
        <taxon>Hexanauplia</taxon>
        <taxon>Copepoda</taxon>
        <taxon>Siphonostomatoida</taxon>
        <taxon>Caligidae</taxon>
        <taxon>Lepeophtheirus</taxon>
    </lineage>
</organism>
<name>A0A0K2U280_LEPSM</name>
<accession>A0A0K2U280</accession>